<dbReference type="GO" id="GO:0032993">
    <property type="term" value="C:protein-DNA complex"/>
    <property type="evidence" value="ECO:0007669"/>
    <property type="project" value="TreeGrafter"/>
</dbReference>
<name>A0A0U1PX58_9BURK</name>
<proteinExistence type="inferred from homology"/>
<dbReference type="InterPro" id="IPR000847">
    <property type="entry name" value="LysR_HTH_N"/>
</dbReference>
<dbReference type="SUPFAM" id="SSF53850">
    <property type="entry name" value="Periplasmic binding protein-like II"/>
    <property type="match status" value="1"/>
</dbReference>
<dbReference type="AlphaFoldDB" id="A0A0U1PX58"/>
<dbReference type="PROSITE" id="PS50931">
    <property type="entry name" value="HTH_LYSR"/>
    <property type="match status" value="1"/>
</dbReference>
<comment type="similarity">
    <text evidence="1">Belongs to the LysR transcriptional regulatory family.</text>
</comment>
<evidence type="ECO:0000256" key="2">
    <source>
        <dbReference type="ARBA" id="ARBA00023015"/>
    </source>
</evidence>
<dbReference type="Pfam" id="PF00126">
    <property type="entry name" value="HTH_1"/>
    <property type="match status" value="1"/>
</dbReference>
<dbReference type="PANTHER" id="PTHR30346:SF0">
    <property type="entry name" value="HCA OPERON TRANSCRIPTIONAL ACTIVATOR HCAR"/>
    <property type="match status" value="1"/>
</dbReference>
<dbReference type="InterPro" id="IPR036390">
    <property type="entry name" value="WH_DNA-bd_sf"/>
</dbReference>
<dbReference type="PANTHER" id="PTHR30346">
    <property type="entry name" value="TRANSCRIPTIONAL DUAL REGULATOR HCAR-RELATED"/>
    <property type="match status" value="1"/>
</dbReference>
<keyword evidence="3" id="KW-0238">DNA-binding</keyword>
<evidence type="ECO:0000313" key="6">
    <source>
        <dbReference type="EMBL" id="KKW67118.1"/>
    </source>
</evidence>
<evidence type="ECO:0000313" key="7">
    <source>
        <dbReference type="Proteomes" id="UP000050580"/>
    </source>
</evidence>
<evidence type="ECO:0000256" key="3">
    <source>
        <dbReference type="ARBA" id="ARBA00023125"/>
    </source>
</evidence>
<dbReference type="Proteomes" id="UP000050580">
    <property type="component" value="Unassembled WGS sequence"/>
</dbReference>
<dbReference type="FunFam" id="1.10.10.10:FF:000001">
    <property type="entry name" value="LysR family transcriptional regulator"/>
    <property type="match status" value="1"/>
</dbReference>
<gene>
    <name evidence="6" type="ORF">AAV94_12385</name>
</gene>
<keyword evidence="4" id="KW-0804">Transcription</keyword>
<feature type="domain" description="HTH lysR-type" evidence="5">
    <location>
        <begin position="6"/>
        <end position="63"/>
    </location>
</feature>
<dbReference type="InterPro" id="IPR036388">
    <property type="entry name" value="WH-like_DNA-bd_sf"/>
</dbReference>
<dbReference type="PRINTS" id="PR00039">
    <property type="entry name" value="HTHLYSR"/>
</dbReference>
<dbReference type="EMBL" id="LBNQ01000037">
    <property type="protein sequence ID" value="KKW67118.1"/>
    <property type="molecule type" value="Genomic_DNA"/>
</dbReference>
<sequence length="308" mass="34052">MASIDIDLRAWRQFVVLAEELHFGRAAERLHMTQPPLTQAIAQLERRLGVRLFERTSRKVALTAVARQLLPQVQALLLQAERLPAMAQAMQQGTLGQLRLGFVSTAGYDLIPHWVRLLRAHYPGVRLLLQEATGDQQLRALRKGELDAGLMLHVPGSLPQDLQAVPVRMETLRLAIPSRHALAAGDAAEPVAVSQLAGQWLVSTPRHILPSLHDALVRLYRQHGMAFDVVQEAIQMQTLVNLVSAGLGLAWVPQSVQAFQREGVVYRRVAAQHGTLPSLECSLVWSDAAPLQPALEPVVQWLGEHPLE</sequence>
<keyword evidence="2" id="KW-0805">Transcription regulation</keyword>
<dbReference type="OrthoDB" id="5292387at2"/>
<dbReference type="SUPFAM" id="SSF46785">
    <property type="entry name" value="Winged helix' DNA-binding domain"/>
    <property type="match status" value="1"/>
</dbReference>
<dbReference type="GO" id="GO:0003700">
    <property type="term" value="F:DNA-binding transcription factor activity"/>
    <property type="evidence" value="ECO:0007669"/>
    <property type="project" value="InterPro"/>
</dbReference>
<dbReference type="Gene3D" id="1.10.10.10">
    <property type="entry name" value="Winged helix-like DNA-binding domain superfamily/Winged helix DNA-binding domain"/>
    <property type="match status" value="1"/>
</dbReference>
<dbReference type="Pfam" id="PF03466">
    <property type="entry name" value="LysR_substrate"/>
    <property type="match status" value="1"/>
</dbReference>
<reference evidence="6 7" key="1">
    <citation type="submission" date="2015-05" db="EMBL/GenBank/DDBJ databases">
        <title>Draft genome sequence of Lampropedia sp. CT6, isolated from the microbial mat of a hot water spring, located at Manikaran, India.</title>
        <authorList>
            <person name="Tripathi C."/>
            <person name="Rani P."/>
            <person name="Mahato N.K."/>
            <person name="Lal R."/>
        </authorList>
    </citation>
    <scope>NUCLEOTIDE SEQUENCE [LARGE SCALE GENOMIC DNA]</scope>
    <source>
        <strain evidence="6 7">CT6</strain>
    </source>
</reference>
<dbReference type="GO" id="GO:0003677">
    <property type="term" value="F:DNA binding"/>
    <property type="evidence" value="ECO:0007669"/>
    <property type="project" value="UniProtKB-KW"/>
</dbReference>
<evidence type="ECO:0000256" key="4">
    <source>
        <dbReference type="ARBA" id="ARBA00023163"/>
    </source>
</evidence>
<dbReference type="PATRIC" id="fig|1610491.3.peg.2630"/>
<dbReference type="STRING" id="1610491.AAV94_12385"/>
<comment type="caution">
    <text evidence="6">The sequence shown here is derived from an EMBL/GenBank/DDBJ whole genome shotgun (WGS) entry which is preliminary data.</text>
</comment>
<accession>A0A0U1PX58</accession>
<protein>
    <submittedName>
        <fullName evidence="6">LysR family transcriptional regulator</fullName>
    </submittedName>
</protein>
<evidence type="ECO:0000259" key="5">
    <source>
        <dbReference type="PROSITE" id="PS50931"/>
    </source>
</evidence>
<dbReference type="RefSeq" id="WP_046742522.1">
    <property type="nucleotide sequence ID" value="NZ_LBNQ01000037.1"/>
</dbReference>
<organism evidence="6 7">
    <name type="scientific">Lampropedia cohaerens</name>
    <dbReference type="NCBI Taxonomy" id="1610491"/>
    <lineage>
        <taxon>Bacteria</taxon>
        <taxon>Pseudomonadati</taxon>
        <taxon>Pseudomonadota</taxon>
        <taxon>Betaproteobacteria</taxon>
        <taxon>Burkholderiales</taxon>
        <taxon>Comamonadaceae</taxon>
        <taxon>Lampropedia</taxon>
    </lineage>
</organism>
<evidence type="ECO:0000256" key="1">
    <source>
        <dbReference type="ARBA" id="ARBA00009437"/>
    </source>
</evidence>
<keyword evidence="7" id="KW-1185">Reference proteome</keyword>
<dbReference type="Gene3D" id="3.40.190.10">
    <property type="entry name" value="Periplasmic binding protein-like II"/>
    <property type="match status" value="2"/>
</dbReference>
<dbReference type="InterPro" id="IPR005119">
    <property type="entry name" value="LysR_subst-bd"/>
</dbReference>